<evidence type="ECO:0000256" key="1">
    <source>
        <dbReference type="SAM" id="SignalP"/>
    </source>
</evidence>
<proteinExistence type="predicted"/>
<name>A0AAW0VWD4_CHEQU</name>
<dbReference type="EMBL" id="JARKIK010000115">
    <property type="protein sequence ID" value="KAK8721215.1"/>
    <property type="molecule type" value="Genomic_DNA"/>
</dbReference>
<protein>
    <submittedName>
        <fullName evidence="2">Uncharacterized protein</fullName>
    </submittedName>
</protein>
<organism evidence="2 3">
    <name type="scientific">Cherax quadricarinatus</name>
    <name type="common">Australian red claw crayfish</name>
    <dbReference type="NCBI Taxonomy" id="27406"/>
    <lineage>
        <taxon>Eukaryota</taxon>
        <taxon>Metazoa</taxon>
        <taxon>Ecdysozoa</taxon>
        <taxon>Arthropoda</taxon>
        <taxon>Crustacea</taxon>
        <taxon>Multicrustacea</taxon>
        <taxon>Malacostraca</taxon>
        <taxon>Eumalacostraca</taxon>
        <taxon>Eucarida</taxon>
        <taxon>Decapoda</taxon>
        <taxon>Pleocyemata</taxon>
        <taxon>Astacidea</taxon>
        <taxon>Parastacoidea</taxon>
        <taxon>Parastacidae</taxon>
        <taxon>Cherax</taxon>
    </lineage>
</organism>
<comment type="caution">
    <text evidence="2">The sequence shown here is derived from an EMBL/GenBank/DDBJ whole genome shotgun (WGS) entry which is preliminary data.</text>
</comment>
<feature type="chain" id="PRO_5043844514" evidence="1">
    <location>
        <begin position="20"/>
        <end position="180"/>
    </location>
</feature>
<feature type="signal peptide" evidence="1">
    <location>
        <begin position="1"/>
        <end position="19"/>
    </location>
</feature>
<reference evidence="2 3" key="1">
    <citation type="journal article" date="2024" name="BMC Genomics">
        <title>Genome assembly of redclaw crayfish (Cherax quadricarinatus) provides insights into its immune adaptation and hypoxia tolerance.</title>
        <authorList>
            <person name="Liu Z."/>
            <person name="Zheng J."/>
            <person name="Li H."/>
            <person name="Fang K."/>
            <person name="Wang S."/>
            <person name="He J."/>
            <person name="Zhou D."/>
            <person name="Weng S."/>
            <person name="Chi M."/>
            <person name="Gu Z."/>
            <person name="He J."/>
            <person name="Li F."/>
            <person name="Wang M."/>
        </authorList>
    </citation>
    <scope>NUCLEOTIDE SEQUENCE [LARGE SCALE GENOMIC DNA]</scope>
    <source>
        <strain evidence="2">ZL_2023a</strain>
    </source>
</reference>
<keyword evidence="1" id="KW-0732">Signal</keyword>
<dbReference type="AlphaFoldDB" id="A0AAW0VWD4"/>
<gene>
    <name evidence="2" type="ORF">OTU49_012884</name>
</gene>
<accession>A0AAW0VWD4</accession>
<dbReference type="Proteomes" id="UP001445076">
    <property type="component" value="Unassembled WGS sequence"/>
</dbReference>
<evidence type="ECO:0000313" key="2">
    <source>
        <dbReference type="EMBL" id="KAK8721215.1"/>
    </source>
</evidence>
<sequence length="180" mass="20082">MVKRACSVVVAVMAAATMAIKQPNIEGSWLPLQEARTSGDTGQWMKPSWHPTQTWPEEDEAAWDTYDAIDSPFLPEENIREVEDSGLAVMLGVTQQEDSPWLTKREPPRRLGSLMDLYRSVAHGLSPFVPATKSQVFSAAPERRSGRRPAACRFGPFGLVCWNAARRSTVMRQRSPQLAQ</sequence>
<keyword evidence="3" id="KW-1185">Reference proteome</keyword>
<evidence type="ECO:0000313" key="3">
    <source>
        <dbReference type="Proteomes" id="UP001445076"/>
    </source>
</evidence>